<gene>
    <name evidence="17" type="primary">LOC107271127</name>
</gene>
<dbReference type="InterPro" id="IPR012904">
    <property type="entry name" value="OGG_N"/>
</dbReference>
<keyword evidence="8" id="KW-0539">Nucleus</keyword>
<dbReference type="InterPro" id="IPR003265">
    <property type="entry name" value="HhH-GPD_domain"/>
</dbReference>
<sequence>MLRIFYKFAIVPKILFNIRSVCMKMTKNTEQIRTGKIACTNKELGLAITLNGGQSFRWLAHKGGEEFRGVFAGHVWTLSQDENYITYTVHGPVKEDINYETILWEYFRLEFSLEENLIKWSASDKNFKKSCKTVEGVRILKQDPVENIFCFICSSNNNIIRISSMVEKLCRFFGKKLCEVDGKEYYDFPTIESLTNEKVELTLRKENFGYRAAYIANTAKRLMEVGGRKWLMQLCKANNISYTDAREQLLSLPGVGPKVADCVCLMSLGHLEAIPVDTHIFQVAQANYLPHLGKQKTVTPKIHKEVSDHLRQLWGPLAGWAQAVVFCAKINSESRTLTGHKRGNSETNSVKRKSKQK</sequence>
<dbReference type="CTD" id="4968"/>
<evidence type="ECO:0000256" key="5">
    <source>
        <dbReference type="ARBA" id="ARBA00022801"/>
    </source>
</evidence>
<organism evidence="16 17">
    <name type="scientific">Cephus cinctus</name>
    <name type="common">Wheat stem sawfly</name>
    <dbReference type="NCBI Taxonomy" id="211228"/>
    <lineage>
        <taxon>Eukaryota</taxon>
        <taxon>Metazoa</taxon>
        <taxon>Ecdysozoa</taxon>
        <taxon>Arthropoda</taxon>
        <taxon>Hexapoda</taxon>
        <taxon>Insecta</taxon>
        <taxon>Pterygota</taxon>
        <taxon>Neoptera</taxon>
        <taxon>Endopterygota</taxon>
        <taxon>Hymenoptera</taxon>
        <taxon>Cephoidea</taxon>
        <taxon>Cephidae</taxon>
        <taxon>Cephus</taxon>
    </lineage>
</organism>
<dbReference type="RefSeq" id="XP_015602236.1">
    <property type="nucleotide sequence ID" value="XM_015746750.2"/>
</dbReference>
<evidence type="ECO:0000256" key="9">
    <source>
        <dbReference type="ARBA" id="ARBA00023268"/>
    </source>
</evidence>
<dbReference type="PANTHER" id="PTHR10242">
    <property type="entry name" value="8-OXOGUANINE DNA GLYCOSYLASE"/>
    <property type="match status" value="1"/>
</dbReference>
<dbReference type="Pfam" id="PF07934">
    <property type="entry name" value="OGG_N"/>
    <property type="match status" value="1"/>
</dbReference>
<feature type="region of interest" description="Disordered" evidence="14">
    <location>
        <begin position="337"/>
        <end position="357"/>
    </location>
</feature>
<protein>
    <recommendedName>
        <fullName evidence="13">N-glycosylase/DNA lyase</fullName>
        <ecNumber evidence="3">4.2.99.18</ecNumber>
    </recommendedName>
</protein>
<evidence type="ECO:0000256" key="14">
    <source>
        <dbReference type="SAM" id="MobiDB-lite"/>
    </source>
</evidence>
<accession>A0AAJ7C573</accession>
<comment type="catalytic activity">
    <reaction evidence="12">
        <text>2'-deoxyribonucleotide-(2'-deoxyribose 5'-phosphate)-2'-deoxyribonucleotide-DNA = a 3'-end 2'-deoxyribonucleotide-(2,3-dehydro-2,3-deoxyribose 5'-phosphate)-DNA + a 5'-end 5'-phospho-2'-deoxyribonucleoside-DNA + H(+)</text>
        <dbReference type="Rhea" id="RHEA:66592"/>
        <dbReference type="Rhea" id="RHEA-COMP:13180"/>
        <dbReference type="Rhea" id="RHEA-COMP:16897"/>
        <dbReference type="Rhea" id="RHEA-COMP:17067"/>
        <dbReference type="ChEBI" id="CHEBI:15378"/>
        <dbReference type="ChEBI" id="CHEBI:136412"/>
        <dbReference type="ChEBI" id="CHEBI:157695"/>
        <dbReference type="ChEBI" id="CHEBI:167181"/>
        <dbReference type="EC" id="4.2.99.18"/>
    </reaction>
</comment>
<dbReference type="Proteomes" id="UP000694920">
    <property type="component" value="Unplaced"/>
</dbReference>
<comment type="similarity">
    <text evidence="2">Belongs to the type-1 OGG1 family.</text>
</comment>
<dbReference type="Gene3D" id="1.10.340.30">
    <property type="entry name" value="Hypothetical protein, domain 2"/>
    <property type="match status" value="1"/>
</dbReference>
<name>A0AAJ7C573_CEPCN</name>
<dbReference type="FunFam" id="1.10.1670.10:FF:000005">
    <property type="entry name" value="N-glycosylase/DNA lyase OGG1"/>
    <property type="match status" value="1"/>
</dbReference>
<dbReference type="GO" id="GO:0006285">
    <property type="term" value="P:base-excision repair, AP site formation"/>
    <property type="evidence" value="ECO:0007669"/>
    <property type="project" value="TreeGrafter"/>
</dbReference>
<dbReference type="PANTHER" id="PTHR10242:SF2">
    <property type="entry name" value="N-GLYCOSYLASE_DNA LYASE"/>
    <property type="match status" value="1"/>
</dbReference>
<dbReference type="GeneID" id="107271127"/>
<evidence type="ECO:0000256" key="4">
    <source>
        <dbReference type="ARBA" id="ARBA00022763"/>
    </source>
</evidence>
<evidence type="ECO:0000256" key="6">
    <source>
        <dbReference type="ARBA" id="ARBA00023204"/>
    </source>
</evidence>
<keyword evidence="16" id="KW-1185">Reference proteome</keyword>
<comment type="subcellular location">
    <subcellularLocation>
        <location evidence="1">Nucleus</location>
    </subcellularLocation>
</comment>
<evidence type="ECO:0000313" key="16">
    <source>
        <dbReference type="Proteomes" id="UP000694920"/>
    </source>
</evidence>
<dbReference type="KEGG" id="ccin:107271127"/>
<dbReference type="GO" id="GO:0006289">
    <property type="term" value="P:nucleotide-excision repair"/>
    <property type="evidence" value="ECO:0007669"/>
    <property type="project" value="InterPro"/>
</dbReference>
<evidence type="ECO:0000256" key="11">
    <source>
        <dbReference type="ARBA" id="ARBA00025652"/>
    </source>
</evidence>
<feature type="domain" description="HhH-GPD" evidence="15">
    <location>
        <begin position="153"/>
        <end position="323"/>
    </location>
</feature>
<keyword evidence="9" id="KW-0511">Multifunctional enzyme</keyword>
<dbReference type="AlphaFoldDB" id="A0AAJ7C573"/>
<evidence type="ECO:0000256" key="3">
    <source>
        <dbReference type="ARBA" id="ARBA00012720"/>
    </source>
</evidence>
<dbReference type="GO" id="GO:0005634">
    <property type="term" value="C:nucleus"/>
    <property type="evidence" value="ECO:0007669"/>
    <property type="project" value="UniProtKB-SubCell"/>
</dbReference>
<dbReference type="Pfam" id="PF00730">
    <property type="entry name" value="HhH-GPD"/>
    <property type="match status" value="1"/>
</dbReference>
<dbReference type="InterPro" id="IPR052054">
    <property type="entry name" value="Oxidative_DNA_repair_enzyme"/>
</dbReference>
<dbReference type="SMART" id="SM00478">
    <property type="entry name" value="ENDO3c"/>
    <property type="match status" value="1"/>
</dbReference>
<dbReference type="InterPro" id="IPR011257">
    <property type="entry name" value="DNA_glycosylase"/>
</dbReference>
<keyword evidence="7 17" id="KW-0456">Lyase</keyword>
<evidence type="ECO:0000256" key="8">
    <source>
        <dbReference type="ARBA" id="ARBA00023242"/>
    </source>
</evidence>
<dbReference type="GO" id="GO:0140078">
    <property type="term" value="F:class I DNA-(apurinic or apyrimidinic site) endonuclease activity"/>
    <property type="evidence" value="ECO:0007669"/>
    <property type="project" value="UniProtKB-EC"/>
</dbReference>
<evidence type="ECO:0000313" key="17">
    <source>
        <dbReference type="RefSeq" id="XP_015602236.1"/>
    </source>
</evidence>
<dbReference type="EC" id="4.2.99.18" evidence="3"/>
<reference evidence="17" key="1">
    <citation type="submission" date="2025-08" db="UniProtKB">
        <authorList>
            <consortium name="RefSeq"/>
        </authorList>
    </citation>
    <scope>IDENTIFICATION</scope>
</reference>
<dbReference type="GO" id="GO:0003684">
    <property type="term" value="F:damaged DNA binding"/>
    <property type="evidence" value="ECO:0007669"/>
    <property type="project" value="InterPro"/>
</dbReference>
<keyword evidence="10" id="KW-0326">Glycosidase</keyword>
<evidence type="ECO:0000259" key="15">
    <source>
        <dbReference type="SMART" id="SM00478"/>
    </source>
</evidence>
<keyword evidence="4" id="KW-0227">DNA damage</keyword>
<dbReference type="GO" id="GO:0034039">
    <property type="term" value="F:8-oxo-7,8-dihydroguanine DNA N-glycosylase activity"/>
    <property type="evidence" value="ECO:0007669"/>
    <property type="project" value="TreeGrafter"/>
</dbReference>
<evidence type="ECO:0000256" key="13">
    <source>
        <dbReference type="ARBA" id="ARBA00073127"/>
    </source>
</evidence>
<keyword evidence="6" id="KW-0234">DNA repair</keyword>
<dbReference type="SUPFAM" id="SSF55945">
    <property type="entry name" value="TATA-box binding protein-like"/>
    <property type="match status" value="1"/>
</dbReference>
<dbReference type="Gene3D" id="1.10.1670.10">
    <property type="entry name" value="Helix-hairpin-Helix base-excision DNA repair enzymes (C-terminal)"/>
    <property type="match status" value="1"/>
</dbReference>
<keyword evidence="5" id="KW-0378">Hydrolase</keyword>
<dbReference type="InterPro" id="IPR023170">
    <property type="entry name" value="HhH_base_excis_C"/>
</dbReference>
<dbReference type="FunFam" id="1.10.340.30:FF:000006">
    <property type="entry name" value="N-glycosylase/DNA lyase isoform X2"/>
    <property type="match status" value="1"/>
</dbReference>
<proteinExistence type="inferred from homology"/>
<dbReference type="Gene3D" id="3.30.310.40">
    <property type="match status" value="1"/>
</dbReference>
<evidence type="ECO:0000256" key="7">
    <source>
        <dbReference type="ARBA" id="ARBA00023239"/>
    </source>
</evidence>
<evidence type="ECO:0000256" key="10">
    <source>
        <dbReference type="ARBA" id="ARBA00023295"/>
    </source>
</evidence>
<evidence type="ECO:0000256" key="12">
    <source>
        <dbReference type="ARBA" id="ARBA00044632"/>
    </source>
</evidence>
<evidence type="ECO:0000256" key="2">
    <source>
        <dbReference type="ARBA" id="ARBA00010679"/>
    </source>
</evidence>
<dbReference type="CDD" id="cd00056">
    <property type="entry name" value="ENDO3c"/>
    <property type="match status" value="1"/>
</dbReference>
<dbReference type="SUPFAM" id="SSF48150">
    <property type="entry name" value="DNA-glycosylase"/>
    <property type="match status" value="1"/>
</dbReference>
<evidence type="ECO:0000256" key="1">
    <source>
        <dbReference type="ARBA" id="ARBA00004123"/>
    </source>
</evidence>
<comment type="function">
    <text evidence="11">DNA repair enzyme that incises DNA at 8-oxoG residues. Excises 7,8-dihydro-8-oxoguanine and 2,6-diamino-4-hydroxy-5-N-methylformamidopyrimidine (FAPY) from damaged DNA. Has a beta-lyase activity that nicks DNA 3' to the lesion.</text>
</comment>